<dbReference type="OrthoDB" id="8251857at2"/>
<dbReference type="AlphaFoldDB" id="A0A560MI24"/>
<protein>
    <submittedName>
        <fullName evidence="1">Uncharacterized protein</fullName>
    </submittedName>
</protein>
<accession>A0A560MI24</accession>
<organism evidence="1 2">
    <name type="scientific">Bradyrhizobium macuxiense</name>
    <dbReference type="NCBI Taxonomy" id="1755647"/>
    <lineage>
        <taxon>Bacteria</taxon>
        <taxon>Pseudomonadati</taxon>
        <taxon>Pseudomonadota</taxon>
        <taxon>Alphaproteobacteria</taxon>
        <taxon>Hyphomicrobiales</taxon>
        <taxon>Nitrobacteraceae</taxon>
        <taxon>Bradyrhizobium</taxon>
    </lineage>
</organism>
<proteinExistence type="predicted"/>
<sequence length="73" mass="7909">MSLRSARDPESGRFAAITLRFTPQAPFCFTPRAFSFTPRAACGPIEPVFPALLRSAVFFAAQALPFVVALYAA</sequence>
<dbReference type="RefSeq" id="WP_146984174.1">
    <property type="nucleotide sequence ID" value="NZ_VITY01000001.1"/>
</dbReference>
<evidence type="ECO:0000313" key="2">
    <source>
        <dbReference type="Proteomes" id="UP000321304"/>
    </source>
</evidence>
<reference evidence="1 2" key="1">
    <citation type="submission" date="2019-06" db="EMBL/GenBank/DDBJ databases">
        <title>Genomic Encyclopedia of Type Strains, Phase IV (KMG-V): Genome sequencing to study the core and pangenomes of soil and plant-associated prokaryotes.</title>
        <authorList>
            <person name="Whitman W."/>
        </authorList>
    </citation>
    <scope>NUCLEOTIDE SEQUENCE [LARGE SCALE GENOMIC DNA]</scope>
    <source>
        <strain evidence="1 2">BR 10355</strain>
    </source>
</reference>
<dbReference type="Proteomes" id="UP000321304">
    <property type="component" value="Unassembled WGS sequence"/>
</dbReference>
<evidence type="ECO:0000313" key="1">
    <source>
        <dbReference type="EMBL" id="TWC06944.1"/>
    </source>
</evidence>
<keyword evidence="2" id="KW-1185">Reference proteome</keyword>
<dbReference type="EMBL" id="VITY01000001">
    <property type="protein sequence ID" value="TWC06944.1"/>
    <property type="molecule type" value="Genomic_DNA"/>
</dbReference>
<comment type="caution">
    <text evidence="1">The sequence shown here is derived from an EMBL/GenBank/DDBJ whole genome shotgun (WGS) entry which is preliminary data.</text>
</comment>
<gene>
    <name evidence="1" type="ORF">FBZ93_101235</name>
</gene>
<name>A0A560MI24_9BRAD</name>